<evidence type="ECO:0000256" key="1">
    <source>
        <dbReference type="ARBA" id="ARBA00012528"/>
    </source>
</evidence>
<keyword evidence="6" id="KW-1185">Reference proteome</keyword>
<dbReference type="Proteomes" id="UP001595999">
    <property type="component" value="Unassembled WGS sequence"/>
</dbReference>
<dbReference type="InterPro" id="IPR050469">
    <property type="entry name" value="Diguanylate_Cyclase"/>
</dbReference>
<evidence type="ECO:0000256" key="2">
    <source>
        <dbReference type="ARBA" id="ARBA00034247"/>
    </source>
</evidence>
<evidence type="ECO:0000259" key="3">
    <source>
        <dbReference type="PROSITE" id="PS50885"/>
    </source>
</evidence>
<comment type="catalytic activity">
    <reaction evidence="2">
        <text>2 GTP = 3',3'-c-di-GMP + 2 diphosphate</text>
        <dbReference type="Rhea" id="RHEA:24898"/>
        <dbReference type="ChEBI" id="CHEBI:33019"/>
        <dbReference type="ChEBI" id="CHEBI:37565"/>
        <dbReference type="ChEBI" id="CHEBI:58805"/>
        <dbReference type="EC" id="2.7.7.65"/>
    </reaction>
</comment>
<feature type="domain" description="HAMP" evidence="3">
    <location>
        <begin position="273"/>
        <end position="326"/>
    </location>
</feature>
<dbReference type="CDD" id="cd06225">
    <property type="entry name" value="HAMP"/>
    <property type="match status" value="1"/>
</dbReference>
<dbReference type="PANTHER" id="PTHR45138">
    <property type="entry name" value="REGULATORY COMPONENTS OF SENSORY TRANSDUCTION SYSTEM"/>
    <property type="match status" value="1"/>
</dbReference>
<proteinExistence type="predicted"/>
<dbReference type="InterPro" id="IPR029787">
    <property type="entry name" value="Nucleotide_cyclase"/>
</dbReference>
<dbReference type="GO" id="GO:0052621">
    <property type="term" value="F:diguanylate cyclase activity"/>
    <property type="evidence" value="ECO:0007669"/>
    <property type="project" value="UniProtKB-EC"/>
</dbReference>
<feature type="domain" description="GGDEF" evidence="4">
    <location>
        <begin position="394"/>
        <end position="523"/>
    </location>
</feature>
<dbReference type="Pfam" id="PF00672">
    <property type="entry name" value="HAMP"/>
    <property type="match status" value="1"/>
</dbReference>
<organism evidence="5 6">
    <name type="scientific">Chromobacterium aquaticum</name>
    <dbReference type="NCBI Taxonomy" id="467180"/>
    <lineage>
        <taxon>Bacteria</taxon>
        <taxon>Pseudomonadati</taxon>
        <taxon>Pseudomonadota</taxon>
        <taxon>Betaproteobacteria</taxon>
        <taxon>Neisseriales</taxon>
        <taxon>Chromobacteriaceae</taxon>
        <taxon>Chromobacterium</taxon>
    </lineage>
</organism>
<dbReference type="InterPro" id="IPR003660">
    <property type="entry name" value="HAMP_dom"/>
</dbReference>
<dbReference type="InterPro" id="IPR000160">
    <property type="entry name" value="GGDEF_dom"/>
</dbReference>
<protein>
    <recommendedName>
        <fullName evidence="1">diguanylate cyclase</fullName>
        <ecNumber evidence="1">2.7.7.65</ecNumber>
    </recommendedName>
</protein>
<comment type="caution">
    <text evidence="5">The sequence shown here is derived from an EMBL/GenBank/DDBJ whole genome shotgun (WGS) entry which is preliminary data.</text>
</comment>
<dbReference type="InterPro" id="IPR043128">
    <property type="entry name" value="Rev_trsase/Diguanyl_cyclase"/>
</dbReference>
<reference evidence="6" key="1">
    <citation type="journal article" date="2019" name="Int. J. Syst. Evol. Microbiol.">
        <title>The Global Catalogue of Microorganisms (GCM) 10K type strain sequencing project: providing services to taxonomists for standard genome sequencing and annotation.</title>
        <authorList>
            <consortium name="The Broad Institute Genomics Platform"/>
            <consortium name="The Broad Institute Genome Sequencing Center for Infectious Disease"/>
            <person name="Wu L."/>
            <person name="Ma J."/>
        </authorList>
    </citation>
    <scope>NUCLEOTIDE SEQUENCE [LARGE SCALE GENOMIC DNA]</scope>
    <source>
        <strain evidence="6">CGMCC 4.7608</strain>
    </source>
</reference>
<dbReference type="CDD" id="cd01949">
    <property type="entry name" value="GGDEF"/>
    <property type="match status" value="1"/>
</dbReference>
<dbReference type="Gene3D" id="3.30.450.20">
    <property type="entry name" value="PAS domain"/>
    <property type="match status" value="1"/>
</dbReference>
<dbReference type="SMART" id="SM00267">
    <property type="entry name" value="GGDEF"/>
    <property type="match status" value="1"/>
</dbReference>
<keyword evidence="5" id="KW-0808">Transferase</keyword>
<dbReference type="Pfam" id="PF00990">
    <property type="entry name" value="GGDEF"/>
    <property type="match status" value="1"/>
</dbReference>
<keyword evidence="5" id="KW-0548">Nucleotidyltransferase</keyword>
<name>A0ABV9A009_9NEIS</name>
<accession>A0ABV9A009</accession>
<dbReference type="EC" id="2.7.7.65" evidence="1"/>
<dbReference type="NCBIfam" id="TIGR00254">
    <property type="entry name" value="GGDEF"/>
    <property type="match status" value="1"/>
</dbReference>
<evidence type="ECO:0000313" key="5">
    <source>
        <dbReference type="EMBL" id="MFC4492180.1"/>
    </source>
</evidence>
<dbReference type="PANTHER" id="PTHR45138:SF9">
    <property type="entry name" value="DIGUANYLATE CYCLASE DGCM-RELATED"/>
    <property type="match status" value="1"/>
</dbReference>
<dbReference type="SUPFAM" id="SSF158472">
    <property type="entry name" value="HAMP domain-like"/>
    <property type="match status" value="1"/>
</dbReference>
<dbReference type="RefSeq" id="WP_231460855.1">
    <property type="nucleotide sequence ID" value="NZ_JAJOHW010000008.1"/>
</dbReference>
<dbReference type="SUPFAM" id="SSF55073">
    <property type="entry name" value="Nucleotide cyclase"/>
    <property type="match status" value="1"/>
</dbReference>
<evidence type="ECO:0000259" key="4">
    <source>
        <dbReference type="PROSITE" id="PS50887"/>
    </source>
</evidence>
<dbReference type="Gene3D" id="6.10.340.10">
    <property type="match status" value="1"/>
</dbReference>
<gene>
    <name evidence="5" type="ORF">ACFO0R_21425</name>
</gene>
<dbReference type="SMART" id="SM00304">
    <property type="entry name" value="HAMP"/>
    <property type="match status" value="1"/>
</dbReference>
<dbReference type="Gene3D" id="3.30.70.270">
    <property type="match status" value="1"/>
</dbReference>
<dbReference type="PROSITE" id="PS50887">
    <property type="entry name" value="GGDEF"/>
    <property type="match status" value="1"/>
</dbReference>
<sequence>MKLLSYLWPDSFRLRLSLLIGGLFLVTTLIDSASLEPQMNQRLLQDKGEVMQAIAQGIAKSLAAGLQQRRRELTLQAQTPVFIDAPLDSPALRGGLEQLRQANPGYAWVGVIAPDGRIASASGGPPSPRIEFAAPLHDAAGKLRGALAAQTAWDWVDKLIAERLPRNTAGEALQVFIVGQNNQALFPPAAPGQAGMPAPLDNAGYHEGDWPDGNAYLYADAKIDAAPGPGWRVIVRQPPQHALAALNRLRATLALPEWIATLLLMVVVYRLASAFSRPLETLAGTAQRISAGEEQVEWNTNAGARELRQLSQAIRQMATTLLARRGELAAINASLEKKVEERTEALSEANRQLAERATLLEQMARSDALTGLGNRMAAAERLTAEYQRFRRSHAPYAVLLMDADHFKRVNDTYGHAVGDQVLQQIAATLHSVARTTDFAARYGGEEFLLLLPDTDAEGAMVLAERVRTAISAASDTVAGVITVSIGAASAQEEDDTHETIVQRADEALYRAKANGRNRVEGAG</sequence>
<evidence type="ECO:0000313" key="6">
    <source>
        <dbReference type="Proteomes" id="UP001595999"/>
    </source>
</evidence>
<dbReference type="EMBL" id="JBHSEK010000022">
    <property type="protein sequence ID" value="MFC4492180.1"/>
    <property type="molecule type" value="Genomic_DNA"/>
</dbReference>
<dbReference type="PROSITE" id="PS50885">
    <property type="entry name" value="HAMP"/>
    <property type="match status" value="1"/>
</dbReference>